<evidence type="ECO:0000256" key="12">
    <source>
        <dbReference type="SAM" id="Coils"/>
    </source>
</evidence>
<dbReference type="PANTHER" id="PTHR33445">
    <property type="entry name" value="ATP SYNTHASE SUBUNIT B', CHLOROPLASTIC"/>
    <property type="match status" value="1"/>
</dbReference>
<keyword evidence="14" id="KW-0378">Hydrolase</keyword>
<evidence type="ECO:0000256" key="10">
    <source>
        <dbReference type="ARBA" id="ARBA00023136"/>
    </source>
</evidence>
<keyword evidence="10 13" id="KW-0472">Membrane</keyword>
<keyword evidence="7" id="KW-0375">Hydrogen ion transport</keyword>
<protein>
    <submittedName>
        <fullName evidence="14">ATP synthase F0 sector subunit b</fullName>
        <ecNumber evidence="14">3.6.3.14</ecNumber>
    </submittedName>
</protein>
<evidence type="ECO:0000256" key="4">
    <source>
        <dbReference type="ARBA" id="ARBA00022448"/>
    </source>
</evidence>
<keyword evidence="6 13" id="KW-0812">Transmembrane</keyword>
<evidence type="ECO:0000256" key="9">
    <source>
        <dbReference type="ARBA" id="ARBA00023065"/>
    </source>
</evidence>
<comment type="similarity">
    <text evidence="3">Belongs to the ATPase B chain family.</text>
</comment>
<keyword evidence="5" id="KW-0138">CF(0)</keyword>
<comment type="function">
    <text evidence="11">F(1)F(0) ATP synthase produces ATP from ADP in the presence of a proton or sodium gradient. F-type ATPases consist of two structural domains, F(1) containing the extramembraneous catalytic core and F(0) containing the membrane proton channel, linked together by a central stalk and a peripheral stalk. During catalysis, ATP synthesis in the catalytic domain of F(1) is coupled via a rotary mechanism of the central stalk subunits to proton translocation.</text>
</comment>
<evidence type="ECO:0000256" key="13">
    <source>
        <dbReference type="SAM" id="Phobius"/>
    </source>
</evidence>
<name>A0A1W1C6Z4_9ZZZZ</name>
<evidence type="ECO:0000256" key="11">
    <source>
        <dbReference type="ARBA" id="ARBA00025198"/>
    </source>
</evidence>
<evidence type="ECO:0000256" key="7">
    <source>
        <dbReference type="ARBA" id="ARBA00022781"/>
    </source>
</evidence>
<sequence>MKMKQLLLAVVVLVPAILFANEGAGHYEALTGRSTDFIPRIFNFLVFAGIAYYLLANPIKSFFVGRQKSISDQLKEIEEKLQASKDEKKNAEANLEESKAKAEEIIKTADKEAKILSDKIAENSENELKAIEKQYQEKSNLEERRAIRAAINEVLSSNITTDDIPLDEKRVIDLIDKKVA</sequence>
<dbReference type="EMBL" id="FPHC01000064">
    <property type="protein sequence ID" value="SFV61529.1"/>
    <property type="molecule type" value="Genomic_DNA"/>
</dbReference>
<evidence type="ECO:0000256" key="3">
    <source>
        <dbReference type="ARBA" id="ARBA00005513"/>
    </source>
</evidence>
<dbReference type="GO" id="GO:0046961">
    <property type="term" value="F:proton-transporting ATPase activity, rotational mechanism"/>
    <property type="evidence" value="ECO:0007669"/>
    <property type="project" value="TreeGrafter"/>
</dbReference>
<dbReference type="InterPro" id="IPR002146">
    <property type="entry name" value="ATP_synth_b/b'su_bac/chlpt"/>
</dbReference>
<dbReference type="GO" id="GO:0012505">
    <property type="term" value="C:endomembrane system"/>
    <property type="evidence" value="ECO:0007669"/>
    <property type="project" value="UniProtKB-SubCell"/>
</dbReference>
<dbReference type="AlphaFoldDB" id="A0A1W1C6Z4"/>
<dbReference type="Pfam" id="PF00430">
    <property type="entry name" value="ATP-synt_B"/>
    <property type="match status" value="1"/>
</dbReference>
<accession>A0A1W1C6Z4</accession>
<gene>
    <name evidence="14" type="ORF">MNB_SV-6-988</name>
</gene>
<keyword evidence="9" id="KW-0406">Ion transport</keyword>
<dbReference type="GO" id="GO:0045259">
    <property type="term" value="C:proton-transporting ATP synthase complex"/>
    <property type="evidence" value="ECO:0007669"/>
    <property type="project" value="UniProtKB-KW"/>
</dbReference>
<evidence type="ECO:0000256" key="1">
    <source>
        <dbReference type="ARBA" id="ARBA00004167"/>
    </source>
</evidence>
<evidence type="ECO:0000313" key="14">
    <source>
        <dbReference type="EMBL" id="SFV61529.1"/>
    </source>
</evidence>
<dbReference type="InterPro" id="IPR050059">
    <property type="entry name" value="ATP_synthase_B_chain"/>
</dbReference>
<dbReference type="HAMAP" id="MF_01398">
    <property type="entry name" value="ATP_synth_b_bprime"/>
    <property type="match status" value="1"/>
</dbReference>
<evidence type="ECO:0000256" key="2">
    <source>
        <dbReference type="ARBA" id="ARBA00004308"/>
    </source>
</evidence>
<dbReference type="GO" id="GO:0015986">
    <property type="term" value="P:proton motive force-driven ATP synthesis"/>
    <property type="evidence" value="ECO:0007669"/>
    <property type="project" value="InterPro"/>
</dbReference>
<keyword evidence="8 13" id="KW-1133">Transmembrane helix</keyword>
<keyword evidence="4" id="KW-0813">Transport</keyword>
<evidence type="ECO:0000256" key="8">
    <source>
        <dbReference type="ARBA" id="ARBA00022989"/>
    </source>
</evidence>
<reference evidence="14" key="1">
    <citation type="submission" date="2016-10" db="EMBL/GenBank/DDBJ databases">
        <authorList>
            <person name="de Groot N.N."/>
        </authorList>
    </citation>
    <scope>NUCLEOTIDE SEQUENCE</scope>
</reference>
<feature type="coiled-coil region" evidence="12">
    <location>
        <begin position="67"/>
        <end position="144"/>
    </location>
</feature>
<comment type="subcellular location">
    <subcellularLocation>
        <location evidence="2">Endomembrane system</location>
    </subcellularLocation>
    <subcellularLocation>
        <location evidence="1">Membrane</location>
        <topology evidence="1">Single-pass membrane protein</topology>
    </subcellularLocation>
</comment>
<evidence type="ECO:0000256" key="5">
    <source>
        <dbReference type="ARBA" id="ARBA00022547"/>
    </source>
</evidence>
<keyword evidence="12" id="KW-0175">Coiled coil</keyword>
<organism evidence="14">
    <name type="scientific">hydrothermal vent metagenome</name>
    <dbReference type="NCBI Taxonomy" id="652676"/>
    <lineage>
        <taxon>unclassified sequences</taxon>
        <taxon>metagenomes</taxon>
        <taxon>ecological metagenomes</taxon>
    </lineage>
</organism>
<proteinExistence type="inferred from homology"/>
<dbReference type="CDD" id="cd06503">
    <property type="entry name" value="ATP-synt_Fo_b"/>
    <property type="match status" value="1"/>
</dbReference>
<feature type="transmembrane region" description="Helical" evidence="13">
    <location>
        <begin position="44"/>
        <end position="65"/>
    </location>
</feature>
<dbReference type="GO" id="GO:0016787">
    <property type="term" value="F:hydrolase activity"/>
    <property type="evidence" value="ECO:0007669"/>
    <property type="project" value="UniProtKB-KW"/>
</dbReference>
<evidence type="ECO:0000256" key="6">
    <source>
        <dbReference type="ARBA" id="ARBA00022692"/>
    </source>
</evidence>
<dbReference type="EC" id="3.6.3.14" evidence="14"/>
<dbReference type="PANTHER" id="PTHR33445:SF1">
    <property type="entry name" value="ATP SYNTHASE SUBUNIT B"/>
    <property type="match status" value="1"/>
</dbReference>